<feature type="compositionally biased region" description="Basic and acidic residues" evidence="1">
    <location>
        <begin position="57"/>
        <end position="72"/>
    </location>
</feature>
<keyword evidence="4" id="KW-1185">Reference proteome</keyword>
<evidence type="ECO:0000313" key="4">
    <source>
        <dbReference type="Proteomes" id="UP000789759"/>
    </source>
</evidence>
<dbReference type="InterPro" id="IPR036361">
    <property type="entry name" value="SAP_dom_sf"/>
</dbReference>
<feature type="compositionally biased region" description="Polar residues" evidence="1">
    <location>
        <begin position="119"/>
        <end position="130"/>
    </location>
</feature>
<dbReference type="EMBL" id="CAJVQA010003255">
    <property type="protein sequence ID" value="CAG8570277.1"/>
    <property type="molecule type" value="Genomic_DNA"/>
</dbReference>
<dbReference type="SUPFAM" id="SSF68906">
    <property type="entry name" value="SAP domain"/>
    <property type="match status" value="1"/>
</dbReference>
<protein>
    <submittedName>
        <fullName evidence="3">10710_t:CDS:1</fullName>
    </submittedName>
</protein>
<name>A0A9N9G0B8_9GLOM</name>
<dbReference type="PROSITE" id="PS50800">
    <property type="entry name" value="SAP"/>
    <property type="match status" value="1"/>
</dbReference>
<gene>
    <name evidence="3" type="ORF">CPELLU_LOCUS5620</name>
</gene>
<feature type="region of interest" description="Disordered" evidence="1">
    <location>
        <begin position="174"/>
        <end position="202"/>
    </location>
</feature>
<dbReference type="OrthoDB" id="2445199at2759"/>
<feature type="region of interest" description="Disordered" evidence="1">
    <location>
        <begin position="119"/>
        <end position="155"/>
    </location>
</feature>
<evidence type="ECO:0000256" key="1">
    <source>
        <dbReference type="SAM" id="MobiDB-lite"/>
    </source>
</evidence>
<dbReference type="Proteomes" id="UP000789759">
    <property type="component" value="Unassembled WGS sequence"/>
</dbReference>
<dbReference type="InterPro" id="IPR003034">
    <property type="entry name" value="SAP_dom"/>
</dbReference>
<feature type="domain" description="SAP" evidence="2">
    <location>
        <begin position="23"/>
        <end position="57"/>
    </location>
</feature>
<sequence length="202" mass="21885">MSSSNSDCEIVQKGIQANFEANFGRMSVDVLKFLCHELGVSETGSKQDLVNRLVSESRRREVAGETSAERGKVPSSGEDVTPTLFGSAGMLLADQASGSASSPAEVWSEEKRFGSNVLGNHQSQQVSGFPNKNKRPRVSQDQSLGRSESQDKQPQPLVQLLWQQPFVQTMGMAPVGFGSAPQDSFSRNGVRSPQLQLSHGKF</sequence>
<reference evidence="3" key="1">
    <citation type="submission" date="2021-06" db="EMBL/GenBank/DDBJ databases">
        <authorList>
            <person name="Kallberg Y."/>
            <person name="Tangrot J."/>
            <person name="Rosling A."/>
        </authorList>
    </citation>
    <scope>NUCLEOTIDE SEQUENCE</scope>
    <source>
        <strain evidence="3">FL966</strain>
    </source>
</reference>
<dbReference type="Pfam" id="PF02037">
    <property type="entry name" value="SAP"/>
    <property type="match status" value="1"/>
</dbReference>
<organism evidence="3 4">
    <name type="scientific">Cetraspora pellucida</name>
    <dbReference type="NCBI Taxonomy" id="1433469"/>
    <lineage>
        <taxon>Eukaryota</taxon>
        <taxon>Fungi</taxon>
        <taxon>Fungi incertae sedis</taxon>
        <taxon>Mucoromycota</taxon>
        <taxon>Glomeromycotina</taxon>
        <taxon>Glomeromycetes</taxon>
        <taxon>Diversisporales</taxon>
        <taxon>Gigasporaceae</taxon>
        <taxon>Cetraspora</taxon>
    </lineage>
</organism>
<dbReference type="Gene3D" id="1.10.720.30">
    <property type="entry name" value="SAP domain"/>
    <property type="match status" value="1"/>
</dbReference>
<proteinExistence type="predicted"/>
<comment type="caution">
    <text evidence="3">The sequence shown here is derived from an EMBL/GenBank/DDBJ whole genome shotgun (WGS) entry which is preliminary data.</text>
</comment>
<accession>A0A9N9G0B8</accession>
<evidence type="ECO:0000313" key="3">
    <source>
        <dbReference type="EMBL" id="CAG8570277.1"/>
    </source>
</evidence>
<feature type="region of interest" description="Disordered" evidence="1">
    <location>
        <begin position="57"/>
        <end position="81"/>
    </location>
</feature>
<evidence type="ECO:0000259" key="2">
    <source>
        <dbReference type="PROSITE" id="PS50800"/>
    </source>
</evidence>
<feature type="compositionally biased region" description="Polar residues" evidence="1">
    <location>
        <begin position="181"/>
        <end position="202"/>
    </location>
</feature>
<dbReference type="AlphaFoldDB" id="A0A9N9G0B8"/>